<dbReference type="EMBL" id="BNAJ01000001">
    <property type="protein sequence ID" value="GHF33739.1"/>
    <property type="molecule type" value="Genomic_DNA"/>
</dbReference>
<evidence type="ECO:0000256" key="7">
    <source>
        <dbReference type="SAM" id="MobiDB-lite"/>
    </source>
</evidence>
<dbReference type="PROSITE" id="PS00137">
    <property type="entry name" value="SUBTILASE_HIS"/>
    <property type="match status" value="1"/>
</dbReference>
<protein>
    <recommendedName>
        <fullName evidence="8">Peptidase S8/S53 domain-containing protein</fullName>
    </recommendedName>
</protein>
<evidence type="ECO:0000256" key="6">
    <source>
        <dbReference type="RuleBase" id="RU003355"/>
    </source>
</evidence>
<dbReference type="InterPro" id="IPR000209">
    <property type="entry name" value="Peptidase_S8/S53_dom"/>
</dbReference>
<feature type="active site" description="Charge relay system" evidence="5">
    <location>
        <position position="264"/>
    </location>
</feature>
<dbReference type="InterPro" id="IPR036852">
    <property type="entry name" value="Peptidase_S8/S53_dom_sf"/>
</dbReference>
<gene>
    <name evidence="9" type="ORF">GCM10017781_08130</name>
</gene>
<dbReference type="InterPro" id="IPR023827">
    <property type="entry name" value="Peptidase_S8_Asp-AS"/>
</dbReference>
<dbReference type="InterPro" id="IPR022398">
    <property type="entry name" value="Peptidase_S8_His-AS"/>
</dbReference>
<evidence type="ECO:0000313" key="9">
    <source>
        <dbReference type="EMBL" id="GHF33739.1"/>
    </source>
</evidence>
<proteinExistence type="inferred from homology"/>
<accession>A0ABQ3JID6</accession>
<evidence type="ECO:0000256" key="2">
    <source>
        <dbReference type="ARBA" id="ARBA00022670"/>
    </source>
</evidence>
<feature type="active site" description="Charge relay system" evidence="5">
    <location>
        <position position="449"/>
    </location>
</feature>
<organism evidence="9 10">
    <name type="scientific">Deinococcus metalli</name>
    <dbReference type="NCBI Taxonomy" id="1141878"/>
    <lineage>
        <taxon>Bacteria</taxon>
        <taxon>Thermotogati</taxon>
        <taxon>Deinococcota</taxon>
        <taxon>Deinococci</taxon>
        <taxon>Deinococcales</taxon>
        <taxon>Deinococcaceae</taxon>
        <taxon>Deinococcus</taxon>
    </lineage>
</organism>
<reference evidence="10" key="1">
    <citation type="journal article" date="2019" name="Int. J. Syst. Evol. Microbiol.">
        <title>The Global Catalogue of Microorganisms (GCM) 10K type strain sequencing project: providing services to taxonomists for standard genome sequencing and annotation.</title>
        <authorList>
            <consortium name="The Broad Institute Genomics Platform"/>
            <consortium name="The Broad Institute Genome Sequencing Center for Infectious Disease"/>
            <person name="Wu L."/>
            <person name="Ma J."/>
        </authorList>
    </citation>
    <scope>NUCLEOTIDE SEQUENCE [LARGE SCALE GENOMIC DNA]</scope>
    <source>
        <strain evidence="10">CGMCC 1.18437</strain>
    </source>
</reference>
<dbReference type="SUPFAM" id="SSF52743">
    <property type="entry name" value="Subtilisin-like"/>
    <property type="match status" value="1"/>
</dbReference>
<evidence type="ECO:0000256" key="1">
    <source>
        <dbReference type="ARBA" id="ARBA00011073"/>
    </source>
</evidence>
<keyword evidence="3 5" id="KW-0378">Hydrolase</keyword>
<evidence type="ECO:0000256" key="5">
    <source>
        <dbReference type="PROSITE-ProRule" id="PRU01240"/>
    </source>
</evidence>
<feature type="region of interest" description="Disordered" evidence="7">
    <location>
        <begin position="239"/>
        <end position="266"/>
    </location>
</feature>
<dbReference type="PANTHER" id="PTHR43806:SF11">
    <property type="entry name" value="CEREVISIN-RELATED"/>
    <property type="match status" value="1"/>
</dbReference>
<dbReference type="Gene3D" id="3.40.50.200">
    <property type="entry name" value="Peptidase S8/S53 domain"/>
    <property type="match status" value="1"/>
</dbReference>
<dbReference type="PANTHER" id="PTHR43806">
    <property type="entry name" value="PEPTIDASE S8"/>
    <property type="match status" value="1"/>
</dbReference>
<evidence type="ECO:0000256" key="3">
    <source>
        <dbReference type="ARBA" id="ARBA00022801"/>
    </source>
</evidence>
<evidence type="ECO:0000256" key="4">
    <source>
        <dbReference type="ARBA" id="ARBA00022825"/>
    </source>
</evidence>
<dbReference type="Pfam" id="PF00082">
    <property type="entry name" value="Peptidase_S8"/>
    <property type="match status" value="1"/>
</dbReference>
<name>A0ABQ3JID6_9DEIO</name>
<dbReference type="InterPro" id="IPR050131">
    <property type="entry name" value="Peptidase_S8_subtilisin-like"/>
</dbReference>
<dbReference type="PROSITE" id="PS00136">
    <property type="entry name" value="SUBTILASE_ASP"/>
    <property type="match status" value="1"/>
</dbReference>
<dbReference type="InterPro" id="IPR034176">
    <property type="entry name" value="Peptidases_S8_13"/>
</dbReference>
<sequence>MVPHVVPTPAARRPSPLALGAALSVLLAACDGGTGTTNPPPAVPRSTISGTVTLPGAEVAALPTTRALRPGEVLRDAYGQPWRVQSAAHASPQSGAAIPGEYVIVTRPGLSAQVLTTALSALVVPTVGRLDLARVGGAPAVGIWLYRAGRALDAAQSAQVLRTLAAQPGVVSVNPNRRLEPLATPNDTYYPAQWHYPAMNLPEAWNRTTGRAITVAVVDTGIVAHPDLAGQVLPGMDFISDPAQSGDGDGIDPDPTDPGPGEYHGTHVAGTVAARTNNGVGVAGVDWGAKLLPVRALNSAAGSLSDILMGVLWAAGETVDGVPVNPNPARVINLSVGGAGECTAAEQQVFTRLAARGIVTVVAAGNDNVDASTVSPGNCADVITVGAAGPDGRRAPYSNYGARIDVLAPGGNSSLGVTVGADTYPGGVLSTSFDDATRTSRYAFLDGTSMAAPHVSGAVALLLGQEPDLTAAQVRARLKATAAPLGSRCDVADGCGAGLVDARALLVGSPATPAPTPTPTPAAPRVPPIVEALYIRTGTPTLEFDYARSTSVRLPVDTLTPPYTLSGLESGPYVVAAWQDLNGDGLVNEGEPYGAYPDPVTVTGTPRDLTEINLTLGAYSVQVADVKAPGALRDALETLARAGR</sequence>
<comment type="similarity">
    <text evidence="1 5 6">Belongs to the peptidase S8 family.</text>
</comment>
<dbReference type="PROSITE" id="PS00138">
    <property type="entry name" value="SUBTILASE_SER"/>
    <property type="match status" value="1"/>
</dbReference>
<dbReference type="InterPro" id="IPR023828">
    <property type="entry name" value="Peptidase_S8_Ser-AS"/>
</dbReference>
<keyword evidence="4 5" id="KW-0720">Serine protease</keyword>
<keyword evidence="10" id="KW-1185">Reference proteome</keyword>
<feature type="domain" description="Peptidase S8/S53" evidence="8">
    <location>
        <begin position="210"/>
        <end position="487"/>
    </location>
</feature>
<keyword evidence="2 5" id="KW-0645">Protease</keyword>
<comment type="caution">
    <text evidence="9">The sequence shown here is derived from an EMBL/GenBank/DDBJ whole genome shotgun (WGS) entry which is preliminary data.</text>
</comment>
<feature type="active site" description="Charge relay system" evidence="5">
    <location>
        <position position="219"/>
    </location>
</feature>
<dbReference type="PRINTS" id="PR00723">
    <property type="entry name" value="SUBTILISIN"/>
</dbReference>
<evidence type="ECO:0000313" key="10">
    <source>
        <dbReference type="Proteomes" id="UP000619376"/>
    </source>
</evidence>
<dbReference type="CDD" id="cd07496">
    <property type="entry name" value="Peptidases_S8_13"/>
    <property type="match status" value="1"/>
</dbReference>
<evidence type="ECO:0000259" key="8">
    <source>
        <dbReference type="Pfam" id="PF00082"/>
    </source>
</evidence>
<dbReference type="Proteomes" id="UP000619376">
    <property type="component" value="Unassembled WGS sequence"/>
</dbReference>
<dbReference type="InterPro" id="IPR015500">
    <property type="entry name" value="Peptidase_S8_subtilisin-rel"/>
</dbReference>
<dbReference type="PROSITE" id="PS51892">
    <property type="entry name" value="SUBTILASE"/>
    <property type="match status" value="1"/>
</dbReference>